<feature type="region of interest" description="Disordered" evidence="1">
    <location>
        <begin position="1"/>
        <end position="23"/>
    </location>
</feature>
<proteinExistence type="predicted"/>
<evidence type="ECO:0000313" key="3">
    <source>
        <dbReference type="Proteomes" id="UP000188532"/>
    </source>
</evidence>
<evidence type="ECO:0000313" key="2">
    <source>
        <dbReference type="EMBL" id="OOK74509.1"/>
    </source>
</evidence>
<name>A0A1V3X5M4_MYCKA</name>
<protein>
    <submittedName>
        <fullName evidence="2">Uncharacterized protein</fullName>
    </submittedName>
</protein>
<organism evidence="2 3">
    <name type="scientific">Mycobacterium kansasii</name>
    <dbReference type="NCBI Taxonomy" id="1768"/>
    <lineage>
        <taxon>Bacteria</taxon>
        <taxon>Bacillati</taxon>
        <taxon>Actinomycetota</taxon>
        <taxon>Actinomycetes</taxon>
        <taxon>Mycobacteriales</taxon>
        <taxon>Mycobacteriaceae</taxon>
        <taxon>Mycobacterium</taxon>
    </lineage>
</organism>
<dbReference type="Proteomes" id="UP000188532">
    <property type="component" value="Unassembled WGS sequence"/>
</dbReference>
<evidence type="ECO:0000256" key="1">
    <source>
        <dbReference type="SAM" id="MobiDB-lite"/>
    </source>
</evidence>
<dbReference type="AlphaFoldDB" id="A0A1V3X5M4"/>
<sequence>MPFDISATTPMSEAALDPDGPAQRRLAELGGHRLILVS</sequence>
<reference evidence="2 3" key="1">
    <citation type="submission" date="2017-02" db="EMBL/GenBank/DDBJ databases">
        <title>Complete genome sequences of Mycobacterium kansasii strains isolated from rhesus macaques.</title>
        <authorList>
            <person name="Panda A."/>
            <person name="Nagaraj S."/>
            <person name="Zhao X."/>
            <person name="Tettelin H."/>
            <person name="Detolla L.J."/>
        </authorList>
    </citation>
    <scope>NUCLEOTIDE SEQUENCE [LARGE SCALE GENOMIC DNA]</scope>
    <source>
        <strain evidence="2 3">11-3469</strain>
    </source>
</reference>
<dbReference type="EMBL" id="MVBN01000004">
    <property type="protein sequence ID" value="OOK74509.1"/>
    <property type="molecule type" value="Genomic_DNA"/>
</dbReference>
<accession>A0A1V3X5M4</accession>
<feature type="compositionally biased region" description="Polar residues" evidence="1">
    <location>
        <begin position="1"/>
        <end position="11"/>
    </location>
</feature>
<comment type="caution">
    <text evidence="2">The sequence shown here is derived from an EMBL/GenBank/DDBJ whole genome shotgun (WGS) entry which is preliminary data.</text>
</comment>
<gene>
    <name evidence="2" type="ORF">BZL29_4582</name>
</gene>